<dbReference type="EnsemblProtists" id="EOD11564">
    <property type="protein sequence ID" value="EOD11564"/>
    <property type="gene ID" value="EMIHUDRAFT_437557"/>
</dbReference>
<organism evidence="1 2">
    <name type="scientific">Emiliania huxleyi (strain CCMP1516)</name>
    <dbReference type="NCBI Taxonomy" id="280463"/>
    <lineage>
        <taxon>Eukaryota</taxon>
        <taxon>Haptista</taxon>
        <taxon>Haptophyta</taxon>
        <taxon>Prymnesiophyceae</taxon>
        <taxon>Isochrysidales</taxon>
        <taxon>Noelaerhabdaceae</taxon>
        <taxon>Emiliania</taxon>
    </lineage>
</organism>
<proteinExistence type="predicted"/>
<sequence>MLSLTTSLTALSSGRPVVTTPRAACTMRADSSRRDALVTGSAMLAAATTAVSSASAKSGEFGKIGIFGMSDISSPYQPGGPQSGPDATFGFKKSDGEFLAKGYQKDVSREKKSFLESSSRISSLQPKIDSKTWWFLRDELRIQARAPPAKLECGCPAYTMRSSMLAMNGVLEGEKKARAPSPTARPAANREAATKAYKKYWSEIEAFDLACKKKEPALANKAREFADVLAALKTYTDIAA</sequence>
<dbReference type="KEGG" id="ehx:EMIHUDRAFT_437557"/>
<keyword evidence="2" id="KW-1185">Reference proteome</keyword>
<reference evidence="1" key="2">
    <citation type="submission" date="2024-10" db="UniProtKB">
        <authorList>
            <consortium name="EnsemblProtists"/>
        </authorList>
    </citation>
    <scope>IDENTIFICATION</scope>
</reference>
<dbReference type="RefSeq" id="XP_005763993.1">
    <property type="nucleotide sequence ID" value="XM_005763936.1"/>
</dbReference>
<dbReference type="GeneID" id="17257803"/>
<evidence type="ECO:0000313" key="1">
    <source>
        <dbReference type="EnsemblProtists" id="EOD11564"/>
    </source>
</evidence>
<reference evidence="2" key="1">
    <citation type="journal article" date="2013" name="Nature">
        <title>Pan genome of the phytoplankton Emiliania underpins its global distribution.</title>
        <authorList>
            <person name="Read B.A."/>
            <person name="Kegel J."/>
            <person name="Klute M.J."/>
            <person name="Kuo A."/>
            <person name="Lefebvre S.C."/>
            <person name="Maumus F."/>
            <person name="Mayer C."/>
            <person name="Miller J."/>
            <person name="Monier A."/>
            <person name="Salamov A."/>
            <person name="Young J."/>
            <person name="Aguilar M."/>
            <person name="Claverie J.M."/>
            <person name="Frickenhaus S."/>
            <person name="Gonzalez K."/>
            <person name="Herman E.K."/>
            <person name="Lin Y.C."/>
            <person name="Napier J."/>
            <person name="Ogata H."/>
            <person name="Sarno A.F."/>
            <person name="Shmutz J."/>
            <person name="Schroeder D."/>
            <person name="de Vargas C."/>
            <person name="Verret F."/>
            <person name="von Dassow P."/>
            <person name="Valentin K."/>
            <person name="Van de Peer Y."/>
            <person name="Wheeler G."/>
            <person name="Dacks J.B."/>
            <person name="Delwiche C.F."/>
            <person name="Dyhrman S.T."/>
            <person name="Glockner G."/>
            <person name="John U."/>
            <person name="Richards T."/>
            <person name="Worden A.Z."/>
            <person name="Zhang X."/>
            <person name="Grigoriev I.V."/>
            <person name="Allen A.E."/>
            <person name="Bidle K."/>
            <person name="Borodovsky M."/>
            <person name="Bowler C."/>
            <person name="Brownlee C."/>
            <person name="Cock J.M."/>
            <person name="Elias M."/>
            <person name="Gladyshev V.N."/>
            <person name="Groth M."/>
            <person name="Guda C."/>
            <person name="Hadaegh A."/>
            <person name="Iglesias-Rodriguez M.D."/>
            <person name="Jenkins J."/>
            <person name="Jones B.M."/>
            <person name="Lawson T."/>
            <person name="Leese F."/>
            <person name="Lindquist E."/>
            <person name="Lobanov A."/>
            <person name="Lomsadze A."/>
            <person name="Malik S.B."/>
            <person name="Marsh M.E."/>
            <person name="Mackinder L."/>
            <person name="Mock T."/>
            <person name="Mueller-Roeber B."/>
            <person name="Pagarete A."/>
            <person name="Parker M."/>
            <person name="Probert I."/>
            <person name="Quesneville H."/>
            <person name="Raines C."/>
            <person name="Rensing S.A."/>
            <person name="Riano-Pachon D.M."/>
            <person name="Richier S."/>
            <person name="Rokitta S."/>
            <person name="Shiraiwa Y."/>
            <person name="Soanes D.M."/>
            <person name="van der Giezen M."/>
            <person name="Wahlund T.M."/>
            <person name="Williams B."/>
            <person name="Wilson W."/>
            <person name="Wolfe G."/>
            <person name="Wurch L.L."/>
        </authorList>
    </citation>
    <scope>NUCLEOTIDE SEQUENCE</scope>
</reference>
<name>A0A0D3IJX9_EMIH1</name>
<dbReference type="HOGENOM" id="CLU_1158204_0_0_1"/>
<dbReference type="Proteomes" id="UP000013827">
    <property type="component" value="Unassembled WGS sequence"/>
</dbReference>
<dbReference type="PaxDb" id="2903-EOD11564"/>
<dbReference type="AlphaFoldDB" id="A0A0D3IJX9"/>
<protein>
    <submittedName>
        <fullName evidence="1">Uncharacterized protein</fullName>
    </submittedName>
</protein>
<accession>A0A0D3IJX9</accession>
<evidence type="ECO:0000313" key="2">
    <source>
        <dbReference type="Proteomes" id="UP000013827"/>
    </source>
</evidence>